<name>A0A8H6S771_9AGAR</name>
<evidence type="ECO:0000313" key="7">
    <source>
        <dbReference type="Proteomes" id="UP000636479"/>
    </source>
</evidence>
<dbReference type="Pfam" id="PF04479">
    <property type="entry name" value="RTA1"/>
    <property type="match status" value="1"/>
</dbReference>
<organism evidence="6 7">
    <name type="scientific">Mycena indigotica</name>
    <dbReference type="NCBI Taxonomy" id="2126181"/>
    <lineage>
        <taxon>Eukaryota</taxon>
        <taxon>Fungi</taxon>
        <taxon>Dikarya</taxon>
        <taxon>Basidiomycota</taxon>
        <taxon>Agaricomycotina</taxon>
        <taxon>Agaricomycetes</taxon>
        <taxon>Agaricomycetidae</taxon>
        <taxon>Agaricales</taxon>
        <taxon>Marasmiineae</taxon>
        <taxon>Mycenaceae</taxon>
        <taxon>Mycena</taxon>
    </lineage>
</organism>
<reference evidence="6" key="1">
    <citation type="submission" date="2020-05" db="EMBL/GenBank/DDBJ databases">
        <title>Mycena genomes resolve the evolution of fungal bioluminescence.</title>
        <authorList>
            <person name="Tsai I.J."/>
        </authorList>
    </citation>
    <scope>NUCLEOTIDE SEQUENCE</scope>
    <source>
        <strain evidence="6">171206Taipei</strain>
    </source>
</reference>
<feature type="transmembrane region" description="Helical" evidence="5">
    <location>
        <begin position="105"/>
        <end position="127"/>
    </location>
</feature>
<sequence length="404" mass="44422">MASQLMAFVLRDLQEPSNSTVPPNFPTITDAEAQYGYMPSEAIAILFIALFGISTILHAGQALYFRTWFLLPTAALCGIGEIIGWGGRLWSAISPNADTPFKMQISATIISPTPLLAASFIIFSRVIRQLGPGYSLLPARWYAWIFVTCDIVALLVQGVGGGIASAAATLDGANQGADIMLGGIAFQFAVVILFSILVCDFLLRYLRDTPWRESPKSSSTSLPTTMRGPLIPRTKIILSALAFSTVVLFIRSVYRLIELAGGWEGRIIHTQVYFNVLDGGMIVLAIFTWNFVHPGVFLAPPQAVLHFEEVKRTRSRETDSPANLHLAFPLHVSPRKYRSHPHLHTGDHYRPDYGILGLSVNRSSLVRAPKGLMTLFSDSSNEMPMIDDDTMYLRSPPVDALGRI</sequence>
<feature type="transmembrane region" description="Helical" evidence="5">
    <location>
        <begin position="139"/>
        <end position="159"/>
    </location>
</feature>
<dbReference type="GeneID" id="59350603"/>
<comment type="caution">
    <text evidence="6">The sequence shown here is derived from an EMBL/GenBank/DDBJ whole genome shotgun (WGS) entry which is preliminary data.</text>
</comment>
<feature type="transmembrane region" description="Helical" evidence="5">
    <location>
        <begin position="236"/>
        <end position="257"/>
    </location>
</feature>
<keyword evidence="2 5" id="KW-0812">Transmembrane</keyword>
<accession>A0A8H6S771</accession>
<dbReference type="PANTHER" id="PTHR31465:SF9">
    <property type="entry name" value="SPHINGOID LONG-CHAIN BASE TRANSPORTER RSB1"/>
    <property type="match status" value="1"/>
</dbReference>
<evidence type="ECO:0000256" key="1">
    <source>
        <dbReference type="ARBA" id="ARBA00004141"/>
    </source>
</evidence>
<feature type="transmembrane region" description="Helical" evidence="5">
    <location>
        <begin position="179"/>
        <end position="203"/>
    </location>
</feature>
<evidence type="ECO:0000256" key="5">
    <source>
        <dbReference type="SAM" id="Phobius"/>
    </source>
</evidence>
<keyword evidence="7" id="KW-1185">Reference proteome</keyword>
<evidence type="ECO:0008006" key="8">
    <source>
        <dbReference type="Google" id="ProtNLM"/>
    </source>
</evidence>
<dbReference type="OrthoDB" id="3358017at2759"/>
<dbReference type="PANTHER" id="PTHR31465">
    <property type="entry name" value="PROTEIN RTA1-RELATED"/>
    <property type="match status" value="1"/>
</dbReference>
<feature type="transmembrane region" description="Helical" evidence="5">
    <location>
        <begin position="272"/>
        <end position="292"/>
    </location>
</feature>
<keyword evidence="3 5" id="KW-1133">Transmembrane helix</keyword>
<comment type="subcellular location">
    <subcellularLocation>
        <location evidence="1">Membrane</location>
        <topology evidence="1">Multi-pass membrane protein</topology>
    </subcellularLocation>
</comment>
<keyword evidence="4 5" id="KW-0472">Membrane</keyword>
<gene>
    <name evidence="6" type="ORF">MIND_01156000</name>
</gene>
<dbReference type="RefSeq" id="XP_037215013.1">
    <property type="nucleotide sequence ID" value="XM_037368087.1"/>
</dbReference>
<evidence type="ECO:0000313" key="6">
    <source>
        <dbReference type="EMBL" id="KAF7292585.1"/>
    </source>
</evidence>
<evidence type="ECO:0000256" key="3">
    <source>
        <dbReference type="ARBA" id="ARBA00022989"/>
    </source>
</evidence>
<dbReference type="AlphaFoldDB" id="A0A8H6S771"/>
<proteinExistence type="predicted"/>
<protein>
    <recommendedName>
        <fullName evidence="8">RTA1-domain-containing protein</fullName>
    </recommendedName>
</protein>
<feature type="transmembrane region" description="Helical" evidence="5">
    <location>
        <begin position="42"/>
        <end position="60"/>
    </location>
</feature>
<dbReference type="EMBL" id="JACAZF010000011">
    <property type="protein sequence ID" value="KAF7292585.1"/>
    <property type="molecule type" value="Genomic_DNA"/>
</dbReference>
<dbReference type="InterPro" id="IPR007568">
    <property type="entry name" value="RTA1"/>
</dbReference>
<dbReference type="GO" id="GO:0005886">
    <property type="term" value="C:plasma membrane"/>
    <property type="evidence" value="ECO:0007669"/>
    <property type="project" value="TreeGrafter"/>
</dbReference>
<feature type="transmembrane region" description="Helical" evidence="5">
    <location>
        <begin position="67"/>
        <end position="85"/>
    </location>
</feature>
<evidence type="ECO:0000256" key="2">
    <source>
        <dbReference type="ARBA" id="ARBA00022692"/>
    </source>
</evidence>
<evidence type="ECO:0000256" key="4">
    <source>
        <dbReference type="ARBA" id="ARBA00023136"/>
    </source>
</evidence>
<dbReference type="Proteomes" id="UP000636479">
    <property type="component" value="Unassembled WGS sequence"/>
</dbReference>
<dbReference type="GO" id="GO:0000324">
    <property type="term" value="C:fungal-type vacuole"/>
    <property type="evidence" value="ECO:0007669"/>
    <property type="project" value="TreeGrafter"/>
</dbReference>